<evidence type="ECO:0000256" key="1">
    <source>
        <dbReference type="ARBA" id="ARBA00007074"/>
    </source>
</evidence>
<evidence type="ECO:0000313" key="8">
    <source>
        <dbReference type="EMBL" id="MBK0332734.1"/>
    </source>
</evidence>
<dbReference type="SUPFAM" id="SSF54001">
    <property type="entry name" value="Cysteine proteinases"/>
    <property type="match status" value="1"/>
</dbReference>
<comment type="similarity">
    <text evidence="1">Belongs to the peptidase C40 family.</text>
</comment>
<evidence type="ECO:0000256" key="6">
    <source>
        <dbReference type="SAM" id="SignalP"/>
    </source>
</evidence>
<keyword evidence="9" id="KW-1185">Reference proteome</keyword>
<feature type="compositionally biased region" description="Basic and acidic residues" evidence="5">
    <location>
        <begin position="98"/>
        <end position="122"/>
    </location>
</feature>
<proteinExistence type="inferred from homology"/>
<sequence length="313" mass="31863">MNTHRRAMRPVTPAVRAGRTAAGAAIAATMLFGGSAAATADGSTQADGAAQAQGNAAPAVLPAPKAEAVQLQSVKSPAKSAKTASVLSASKVDSAFDTESKAEADAKAKRAQEKADAEREAAEQAAADAAAQDDRAQDQSQDDQAEDQQSQSQQDDQSQESTSSHSSTSGSSSASSSSSSTSEKSTSDSSEKKSSAPAASSSSGNGILATARSGIGTPYVFGGTSTSGWDCSGFTQWVYAQNGISLPRTDSAQAAGGRVISKSEARPGDLMRKPGHVAIYAGGDMLIDAGNKRVGTTERHIYSGSWTYVTYTH</sequence>
<dbReference type="EMBL" id="JAEDAJ010000013">
    <property type="protein sequence ID" value="MBK0332734.1"/>
    <property type="molecule type" value="Genomic_DNA"/>
</dbReference>
<dbReference type="PANTHER" id="PTHR47053:SF1">
    <property type="entry name" value="MUREIN DD-ENDOPEPTIDASE MEPH-RELATED"/>
    <property type="match status" value="1"/>
</dbReference>
<name>A0ABS1BDK9_9MICO</name>
<feature type="chain" id="PRO_5045480346" evidence="6">
    <location>
        <begin position="41"/>
        <end position="313"/>
    </location>
</feature>
<feature type="compositionally biased region" description="Basic and acidic residues" evidence="5">
    <location>
        <begin position="185"/>
        <end position="194"/>
    </location>
</feature>
<gene>
    <name evidence="8" type="ORF">I8D64_15135</name>
</gene>
<dbReference type="InterPro" id="IPR038765">
    <property type="entry name" value="Papain-like_cys_pep_sf"/>
</dbReference>
<evidence type="ECO:0000259" key="7">
    <source>
        <dbReference type="PROSITE" id="PS51935"/>
    </source>
</evidence>
<keyword evidence="6" id="KW-0732">Signal</keyword>
<organism evidence="8 9">
    <name type="scientific">Brachybacterium halotolerans</name>
    <dbReference type="NCBI Taxonomy" id="2795215"/>
    <lineage>
        <taxon>Bacteria</taxon>
        <taxon>Bacillati</taxon>
        <taxon>Actinomycetota</taxon>
        <taxon>Actinomycetes</taxon>
        <taxon>Micrococcales</taxon>
        <taxon>Dermabacteraceae</taxon>
        <taxon>Brachybacterium</taxon>
    </lineage>
</organism>
<evidence type="ECO:0000256" key="3">
    <source>
        <dbReference type="ARBA" id="ARBA00022801"/>
    </source>
</evidence>
<evidence type="ECO:0000313" key="9">
    <source>
        <dbReference type="Proteomes" id="UP000612352"/>
    </source>
</evidence>
<dbReference type="PANTHER" id="PTHR47053">
    <property type="entry name" value="MUREIN DD-ENDOPEPTIDASE MEPH-RELATED"/>
    <property type="match status" value="1"/>
</dbReference>
<dbReference type="InterPro" id="IPR000064">
    <property type="entry name" value="NLP_P60_dom"/>
</dbReference>
<protein>
    <submittedName>
        <fullName evidence="8">C40 family peptidase</fullName>
    </submittedName>
</protein>
<comment type="caution">
    <text evidence="8">The sequence shown here is derived from an EMBL/GenBank/DDBJ whole genome shotgun (WGS) entry which is preliminary data.</text>
</comment>
<feature type="domain" description="NlpC/P60" evidence="7">
    <location>
        <begin position="201"/>
        <end position="313"/>
    </location>
</feature>
<feature type="signal peptide" evidence="6">
    <location>
        <begin position="1"/>
        <end position="40"/>
    </location>
</feature>
<dbReference type="PROSITE" id="PS51935">
    <property type="entry name" value="NLPC_P60"/>
    <property type="match status" value="1"/>
</dbReference>
<evidence type="ECO:0000256" key="5">
    <source>
        <dbReference type="SAM" id="MobiDB-lite"/>
    </source>
</evidence>
<reference evidence="8 9" key="1">
    <citation type="submission" date="2020-12" db="EMBL/GenBank/DDBJ databases">
        <title>Brachybacterium sp. MASK1Z-5, whole genome shotgun sequence.</title>
        <authorList>
            <person name="Tuo L."/>
        </authorList>
    </citation>
    <scope>NUCLEOTIDE SEQUENCE [LARGE SCALE GENOMIC DNA]</scope>
    <source>
        <strain evidence="8 9">MASK1Z-5</strain>
    </source>
</reference>
<dbReference type="InterPro" id="IPR051202">
    <property type="entry name" value="Peptidase_C40"/>
</dbReference>
<keyword evidence="4" id="KW-0788">Thiol protease</keyword>
<keyword evidence="3" id="KW-0378">Hydrolase</keyword>
<evidence type="ECO:0000256" key="2">
    <source>
        <dbReference type="ARBA" id="ARBA00022670"/>
    </source>
</evidence>
<evidence type="ECO:0000256" key="4">
    <source>
        <dbReference type="ARBA" id="ARBA00022807"/>
    </source>
</evidence>
<dbReference type="Proteomes" id="UP000612352">
    <property type="component" value="Unassembled WGS sequence"/>
</dbReference>
<dbReference type="Gene3D" id="3.90.1720.10">
    <property type="entry name" value="endopeptidase domain like (from Nostoc punctiforme)"/>
    <property type="match status" value="1"/>
</dbReference>
<keyword evidence="2" id="KW-0645">Protease</keyword>
<accession>A0ABS1BDK9</accession>
<feature type="compositionally biased region" description="Low complexity" evidence="5">
    <location>
        <begin position="147"/>
        <end position="184"/>
    </location>
</feature>
<dbReference type="Pfam" id="PF00877">
    <property type="entry name" value="NLPC_P60"/>
    <property type="match status" value="1"/>
</dbReference>
<feature type="region of interest" description="Disordered" evidence="5">
    <location>
        <begin position="74"/>
        <end position="206"/>
    </location>
</feature>